<reference evidence="4" key="1">
    <citation type="submission" date="2021-04" db="EMBL/GenBank/DDBJ databases">
        <authorList>
            <consortium name="Wellcome Sanger Institute Data Sharing"/>
        </authorList>
    </citation>
    <scope>NUCLEOTIDE SEQUENCE [LARGE SCALE GENOMIC DNA]</scope>
</reference>
<protein>
    <recommendedName>
        <fullName evidence="6">Fibronectin type-III domain-containing protein</fullName>
    </recommendedName>
</protein>
<keyword evidence="2" id="KW-0812">Transmembrane</keyword>
<dbReference type="OMA" id="YCFKKHE"/>
<dbReference type="GO" id="GO:0009897">
    <property type="term" value="C:external side of plasma membrane"/>
    <property type="evidence" value="ECO:0007669"/>
    <property type="project" value="TreeGrafter"/>
</dbReference>
<sequence length="411" mass="47001">MTSTWELLTFLIFTATTAVLHCNADSLPPPTNLTYKWLDPFTVNVSWSWKMPSNLPKNCVKFEYELEGKVPGEVVRRTDHQYFTNTYLTEEKDSDHWNYTIRTSVSFLDPTSASCHGWDDSTVVTATVHSPKPRAKVVKDFRCFLDPSGMNCSWIPVNHSQNLTLSYRKCGHSSEELLKDLKDCDQYYTDGARDGCYLGVGHEIDICISAATVAESMTFKPLLEVHPPKLTITQREKYLHLSWLPPEVGSHCVWEIRLCSRQCFETKEECQSLIKEGEVFEKEIGYDEDRCYEFRSRFMTNEFCPRISSDFGDVVTFGKNKPHDETLTVVAIVIPIILSICVILSCYYFRKHKDIICPNIPDPSAIFKEMMMNGNRELKPSTGNLYTPVPESTESCKITLVTENSVPQQNL</sequence>
<keyword evidence="1" id="KW-1015">Disulfide bond</keyword>
<dbReference type="Ensembl" id="ENSATET00000028734.3">
    <property type="protein sequence ID" value="ENSATEP00000028293.1"/>
    <property type="gene ID" value="ENSATEG00000019542.3"/>
</dbReference>
<dbReference type="Proteomes" id="UP000265040">
    <property type="component" value="Chromosome 18"/>
</dbReference>
<gene>
    <name evidence="4" type="primary">IL13RA1</name>
</gene>
<feature type="signal peptide" evidence="3">
    <location>
        <begin position="1"/>
        <end position="18"/>
    </location>
</feature>
<keyword evidence="2" id="KW-1133">Transmembrane helix</keyword>
<dbReference type="PANTHER" id="PTHR23037">
    <property type="entry name" value="CYTOKINE RECEPTOR"/>
    <property type="match status" value="1"/>
</dbReference>
<keyword evidence="5" id="KW-1185">Reference proteome</keyword>
<evidence type="ECO:0008006" key="6">
    <source>
        <dbReference type="Google" id="ProtNLM"/>
    </source>
</evidence>
<reference evidence="4" key="2">
    <citation type="submission" date="2025-08" db="UniProtKB">
        <authorList>
            <consortium name="Ensembl"/>
        </authorList>
    </citation>
    <scope>IDENTIFICATION</scope>
</reference>
<evidence type="ECO:0000313" key="4">
    <source>
        <dbReference type="Ensembl" id="ENSATEP00000028293.1"/>
    </source>
</evidence>
<dbReference type="GO" id="GO:0004896">
    <property type="term" value="F:cytokine receptor activity"/>
    <property type="evidence" value="ECO:0007669"/>
    <property type="project" value="TreeGrafter"/>
</dbReference>
<dbReference type="AlphaFoldDB" id="A0A3Q1JCW0"/>
<accession>A0A3Q1JCW0</accession>
<proteinExistence type="predicted"/>
<keyword evidence="3" id="KW-0732">Signal</keyword>
<name>A0A3Q1JCW0_ANATE</name>
<dbReference type="OrthoDB" id="9940625at2759"/>
<dbReference type="STRING" id="64144.ENSATEP00000028293"/>
<organism evidence="4 5">
    <name type="scientific">Anabas testudineus</name>
    <name type="common">Climbing perch</name>
    <name type="synonym">Anthias testudineus</name>
    <dbReference type="NCBI Taxonomy" id="64144"/>
    <lineage>
        <taxon>Eukaryota</taxon>
        <taxon>Metazoa</taxon>
        <taxon>Chordata</taxon>
        <taxon>Craniata</taxon>
        <taxon>Vertebrata</taxon>
        <taxon>Euteleostomi</taxon>
        <taxon>Actinopterygii</taxon>
        <taxon>Neopterygii</taxon>
        <taxon>Teleostei</taxon>
        <taxon>Neoteleostei</taxon>
        <taxon>Acanthomorphata</taxon>
        <taxon>Anabantaria</taxon>
        <taxon>Anabantiformes</taxon>
        <taxon>Anabantoidei</taxon>
        <taxon>Anabantidae</taxon>
        <taxon>Anabas</taxon>
    </lineage>
</organism>
<feature type="transmembrane region" description="Helical" evidence="2">
    <location>
        <begin position="327"/>
        <end position="349"/>
    </location>
</feature>
<dbReference type="PANTHER" id="PTHR23037:SF35">
    <property type="entry name" value="FIBRONECTIN TYPE-III DOMAIN-CONTAINING PROTEIN"/>
    <property type="match status" value="1"/>
</dbReference>
<evidence type="ECO:0000256" key="2">
    <source>
        <dbReference type="SAM" id="Phobius"/>
    </source>
</evidence>
<evidence type="ECO:0000256" key="3">
    <source>
        <dbReference type="SAM" id="SignalP"/>
    </source>
</evidence>
<dbReference type="GeneTree" id="ENSGT00730000112044"/>
<feature type="chain" id="PRO_5018719687" description="Fibronectin type-III domain-containing protein" evidence="3">
    <location>
        <begin position="19"/>
        <end position="411"/>
    </location>
</feature>
<keyword evidence="2" id="KW-0472">Membrane</keyword>
<evidence type="ECO:0000313" key="5">
    <source>
        <dbReference type="Proteomes" id="UP000265040"/>
    </source>
</evidence>
<dbReference type="InParanoid" id="A0A3Q1JCW0"/>
<reference evidence="4" key="3">
    <citation type="submission" date="2025-09" db="UniProtKB">
        <authorList>
            <consortium name="Ensembl"/>
        </authorList>
    </citation>
    <scope>IDENTIFICATION</scope>
</reference>
<evidence type="ECO:0000256" key="1">
    <source>
        <dbReference type="ARBA" id="ARBA00023157"/>
    </source>
</evidence>